<dbReference type="OrthoDB" id="3561452at2759"/>
<evidence type="ECO:0000313" key="2">
    <source>
        <dbReference type="EMBL" id="KAJ8066498.1"/>
    </source>
</evidence>
<comment type="caution">
    <text evidence="2">The sequence shown here is derived from an EMBL/GenBank/DDBJ whole genome shotgun (WGS) entry which is preliminary data.</text>
</comment>
<feature type="region of interest" description="Disordered" evidence="1">
    <location>
        <begin position="1"/>
        <end position="27"/>
    </location>
</feature>
<keyword evidence="3" id="KW-1185">Reference proteome</keyword>
<name>A0A9X0DMX9_9HELO</name>
<dbReference type="Proteomes" id="UP001152300">
    <property type="component" value="Unassembled WGS sequence"/>
</dbReference>
<organism evidence="2 3">
    <name type="scientific">Sclerotinia nivalis</name>
    <dbReference type="NCBI Taxonomy" id="352851"/>
    <lineage>
        <taxon>Eukaryota</taxon>
        <taxon>Fungi</taxon>
        <taxon>Dikarya</taxon>
        <taxon>Ascomycota</taxon>
        <taxon>Pezizomycotina</taxon>
        <taxon>Leotiomycetes</taxon>
        <taxon>Helotiales</taxon>
        <taxon>Sclerotiniaceae</taxon>
        <taxon>Sclerotinia</taxon>
    </lineage>
</organism>
<dbReference type="AlphaFoldDB" id="A0A9X0DMX9"/>
<feature type="compositionally biased region" description="Polar residues" evidence="1">
    <location>
        <begin position="1"/>
        <end position="10"/>
    </location>
</feature>
<accession>A0A9X0DMX9</accession>
<evidence type="ECO:0000313" key="3">
    <source>
        <dbReference type="Proteomes" id="UP001152300"/>
    </source>
</evidence>
<evidence type="ECO:0000256" key="1">
    <source>
        <dbReference type="SAM" id="MobiDB-lite"/>
    </source>
</evidence>
<proteinExistence type="predicted"/>
<gene>
    <name evidence="2" type="ORF">OCU04_005557</name>
</gene>
<dbReference type="EMBL" id="JAPEIS010000005">
    <property type="protein sequence ID" value="KAJ8066498.1"/>
    <property type="molecule type" value="Genomic_DNA"/>
</dbReference>
<sequence length="112" mass="13167">MNANTDSNGSRHQRRNKLKHGEKVDSKTGPVHDLYDYCQKHRCDPPHYIFDHNRLTLVLSGSYIFSKTPEFRPKNKVRNNNEAKIDLAKQALRWIEVSNPNYTKLWVLSNYP</sequence>
<reference evidence="2" key="1">
    <citation type="submission" date="2022-11" db="EMBL/GenBank/DDBJ databases">
        <title>Genome Resource of Sclerotinia nivalis Strain SnTB1, a Plant Pathogen Isolated from American Ginseng.</title>
        <authorList>
            <person name="Fan S."/>
        </authorList>
    </citation>
    <scope>NUCLEOTIDE SEQUENCE</scope>
    <source>
        <strain evidence="2">SnTB1</strain>
    </source>
</reference>
<protein>
    <submittedName>
        <fullName evidence="2">Uncharacterized protein</fullName>
    </submittedName>
</protein>